<dbReference type="GO" id="GO:0005829">
    <property type="term" value="C:cytosol"/>
    <property type="evidence" value="ECO:0007669"/>
    <property type="project" value="TreeGrafter"/>
</dbReference>
<dbReference type="EMBL" id="SOEY01000002">
    <property type="protein sequence ID" value="TFB77312.1"/>
    <property type="molecule type" value="Genomic_DNA"/>
</dbReference>
<evidence type="ECO:0000256" key="1">
    <source>
        <dbReference type="ARBA" id="ARBA00001974"/>
    </source>
</evidence>
<organism evidence="9 10">
    <name type="scientific">Cryobacterium glaciale</name>
    <dbReference type="NCBI Taxonomy" id="1259145"/>
    <lineage>
        <taxon>Bacteria</taxon>
        <taxon>Bacillati</taxon>
        <taxon>Actinomycetota</taxon>
        <taxon>Actinomycetes</taxon>
        <taxon>Micrococcales</taxon>
        <taxon>Microbacteriaceae</taxon>
        <taxon>Cryobacterium</taxon>
    </lineage>
</organism>
<dbReference type="SUPFAM" id="SSF52402">
    <property type="entry name" value="Adenine nucleotide alpha hydrolases-like"/>
    <property type="match status" value="1"/>
</dbReference>
<keyword evidence="10" id="KW-1185">Reference proteome</keyword>
<protein>
    <recommendedName>
        <fullName evidence="4">Electron transfer flavoprotein subunit beta</fullName>
    </recommendedName>
</protein>
<proteinExistence type="inferred from homology"/>
<feature type="domain" description="Electron transfer flavoprotein alpha/beta-subunit N-terminal" evidence="8">
    <location>
        <begin position="23"/>
        <end position="213"/>
    </location>
</feature>
<comment type="subunit">
    <text evidence="3">Heterodimer of an alpha and a beta subunit.</text>
</comment>
<evidence type="ECO:0000256" key="3">
    <source>
        <dbReference type="ARBA" id="ARBA00011355"/>
    </source>
</evidence>
<dbReference type="CDD" id="cd01714">
    <property type="entry name" value="ETF_beta"/>
    <property type="match status" value="1"/>
</dbReference>
<evidence type="ECO:0000256" key="4">
    <source>
        <dbReference type="ARBA" id="ARBA00016797"/>
    </source>
</evidence>
<dbReference type="InterPro" id="IPR033948">
    <property type="entry name" value="ETF_beta_N"/>
</dbReference>
<dbReference type="PANTHER" id="PTHR21294">
    <property type="entry name" value="ELECTRON TRANSFER FLAVOPROTEIN BETA-SUBUNIT"/>
    <property type="match status" value="1"/>
</dbReference>
<dbReference type="RefSeq" id="WP_134501124.1">
    <property type="nucleotide sequence ID" value="NZ_SOEY01000002.1"/>
</dbReference>
<name>A0A4R8V528_9MICO</name>
<dbReference type="Pfam" id="PF01012">
    <property type="entry name" value="ETF"/>
    <property type="match status" value="1"/>
</dbReference>
<dbReference type="OrthoDB" id="9804960at2"/>
<evidence type="ECO:0000313" key="9">
    <source>
        <dbReference type="EMBL" id="TFB77312.1"/>
    </source>
</evidence>
<dbReference type="PANTHER" id="PTHR21294:SF8">
    <property type="entry name" value="ELECTRON TRANSFER FLAVOPROTEIN SUBUNIT BETA"/>
    <property type="match status" value="1"/>
</dbReference>
<dbReference type="AlphaFoldDB" id="A0A4R8V528"/>
<comment type="function">
    <text evidence="7">The electron transfer flavoprotein serves as a specific electron acceptor for other dehydrogenases. It transfers the electrons to the main respiratory chain via ETF-ubiquinone oxidoreductase (ETF dehydrogenase).</text>
</comment>
<dbReference type="Gene3D" id="3.40.50.620">
    <property type="entry name" value="HUPs"/>
    <property type="match status" value="1"/>
</dbReference>
<evidence type="ECO:0000256" key="6">
    <source>
        <dbReference type="ARBA" id="ARBA00022982"/>
    </source>
</evidence>
<dbReference type="InterPro" id="IPR014730">
    <property type="entry name" value="ETF_a/b_N"/>
</dbReference>
<dbReference type="PIRSF" id="PIRSF000090">
    <property type="entry name" value="Beta-ETF"/>
    <property type="match status" value="1"/>
</dbReference>
<keyword evidence="6" id="KW-0249">Electron transport</keyword>
<evidence type="ECO:0000313" key="10">
    <source>
        <dbReference type="Proteomes" id="UP000298173"/>
    </source>
</evidence>
<evidence type="ECO:0000256" key="2">
    <source>
        <dbReference type="ARBA" id="ARBA00007557"/>
    </source>
</evidence>
<comment type="cofactor">
    <cofactor evidence="1">
        <name>FAD</name>
        <dbReference type="ChEBI" id="CHEBI:57692"/>
    </cofactor>
</comment>
<comment type="caution">
    <text evidence="9">The sequence shown here is derived from an EMBL/GenBank/DDBJ whole genome shotgun (WGS) entry which is preliminary data.</text>
</comment>
<dbReference type="GO" id="GO:0009055">
    <property type="term" value="F:electron transfer activity"/>
    <property type="evidence" value="ECO:0007669"/>
    <property type="project" value="InterPro"/>
</dbReference>
<dbReference type="Proteomes" id="UP000298173">
    <property type="component" value="Unassembled WGS sequence"/>
</dbReference>
<evidence type="ECO:0000256" key="5">
    <source>
        <dbReference type="ARBA" id="ARBA00022448"/>
    </source>
</evidence>
<keyword evidence="5" id="KW-0813">Transport</keyword>
<evidence type="ECO:0000259" key="8">
    <source>
        <dbReference type="SMART" id="SM00893"/>
    </source>
</evidence>
<comment type="similarity">
    <text evidence="2">Belongs to the ETF beta-subunit/FixA family.</text>
</comment>
<dbReference type="InterPro" id="IPR012255">
    <property type="entry name" value="ETF_b"/>
</dbReference>
<reference evidence="9 10" key="1">
    <citation type="submission" date="2019-03" db="EMBL/GenBank/DDBJ databases">
        <title>Genomics of glacier-inhabiting Cryobacterium strains.</title>
        <authorList>
            <person name="Liu Q."/>
            <person name="Xin Y.-H."/>
        </authorList>
    </citation>
    <scope>NUCLEOTIDE SEQUENCE [LARGE SCALE GENOMIC DNA]</scope>
    <source>
        <strain evidence="9 10">HLT2-23</strain>
    </source>
</reference>
<dbReference type="InterPro" id="IPR014729">
    <property type="entry name" value="Rossmann-like_a/b/a_fold"/>
</dbReference>
<dbReference type="SMART" id="SM00893">
    <property type="entry name" value="ETF"/>
    <property type="match status" value="1"/>
</dbReference>
<sequence>MKIIVLVKEVPDTYGERKLDTGSGYVDRGASAPVLDEISEKALEAAVSYRDKNSGAEVIAVSMGPSSVAKSLRKALAIGATSAVHVSDDGLGGADLTWTASVLAATVKKIGFDLIIAGNESTDGRGGVIPAMIAEHLGIAQLTSLNSVEFSDTEISGVRAAENATFTVTGTIPAIVSLTEANPAARFPSFKGVMTAKRKPLDTWSLADLRIEAASLAGARTVIVSVSERPAKSGGLKIVDDGDAGTRLADFLATRGFH</sequence>
<accession>A0A4R8V528</accession>
<gene>
    <name evidence="9" type="ORF">E3O06_00725</name>
</gene>
<evidence type="ECO:0000256" key="7">
    <source>
        <dbReference type="ARBA" id="ARBA00025649"/>
    </source>
</evidence>